<dbReference type="RefSeq" id="WP_284186729.1">
    <property type="nucleotide sequence ID" value="NZ_BSPX01000006.1"/>
</dbReference>
<comment type="caution">
    <text evidence="2">The sequence shown here is derived from an EMBL/GenBank/DDBJ whole genome shotgun (WGS) entry which is preliminary data.</text>
</comment>
<evidence type="ECO:0008006" key="4">
    <source>
        <dbReference type="Google" id="ProtNLM"/>
    </source>
</evidence>
<gene>
    <name evidence="2" type="ORF">GCM10007933_07180</name>
</gene>
<evidence type="ECO:0000256" key="1">
    <source>
        <dbReference type="SAM" id="SignalP"/>
    </source>
</evidence>
<feature type="signal peptide" evidence="1">
    <location>
        <begin position="1"/>
        <end position="23"/>
    </location>
</feature>
<evidence type="ECO:0000313" key="2">
    <source>
        <dbReference type="EMBL" id="GLT21266.1"/>
    </source>
</evidence>
<feature type="chain" id="PRO_5045080317" description="DUF302 domain-containing protein" evidence="1">
    <location>
        <begin position="24"/>
        <end position="161"/>
    </location>
</feature>
<name>A0ABQ6F8N6_9RHOO</name>
<evidence type="ECO:0000313" key="3">
    <source>
        <dbReference type="Proteomes" id="UP001157167"/>
    </source>
</evidence>
<dbReference type="EMBL" id="BSPX01000006">
    <property type="protein sequence ID" value="GLT21266.1"/>
    <property type="molecule type" value="Genomic_DNA"/>
</dbReference>
<dbReference type="SUPFAM" id="SSF103247">
    <property type="entry name" value="TT1751-like"/>
    <property type="match status" value="1"/>
</dbReference>
<reference evidence="3" key="1">
    <citation type="journal article" date="2019" name="Int. J. Syst. Evol. Microbiol.">
        <title>The Global Catalogue of Microorganisms (GCM) 10K type strain sequencing project: providing services to taxonomists for standard genome sequencing and annotation.</title>
        <authorList>
            <consortium name="The Broad Institute Genomics Platform"/>
            <consortium name="The Broad Institute Genome Sequencing Center for Infectious Disease"/>
            <person name="Wu L."/>
            <person name="Ma J."/>
        </authorList>
    </citation>
    <scope>NUCLEOTIDE SEQUENCE [LARGE SCALE GENOMIC DNA]</scope>
    <source>
        <strain evidence="3">NBRC 102407</strain>
    </source>
</reference>
<dbReference type="Proteomes" id="UP001157167">
    <property type="component" value="Unassembled WGS sequence"/>
</dbReference>
<keyword evidence="3" id="KW-1185">Reference proteome</keyword>
<accession>A0ABQ6F8N6</accession>
<organism evidence="2 3">
    <name type="scientific">Zoogloea oryzae</name>
    <dbReference type="NCBI Taxonomy" id="310767"/>
    <lineage>
        <taxon>Bacteria</taxon>
        <taxon>Pseudomonadati</taxon>
        <taxon>Pseudomonadota</taxon>
        <taxon>Betaproteobacteria</taxon>
        <taxon>Rhodocyclales</taxon>
        <taxon>Zoogloeaceae</taxon>
        <taxon>Zoogloea</taxon>
    </lineage>
</organism>
<protein>
    <recommendedName>
        <fullName evidence="4">DUF302 domain-containing protein</fullName>
    </recommendedName>
</protein>
<proteinExistence type="predicted"/>
<dbReference type="InterPro" id="IPR035923">
    <property type="entry name" value="TT1751-like_sf"/>
</dbReference>
<sequence>MSHPFFAALATLAFVLTSPAAMADGIVEQRITPSRYADAREALVDAIEAEGLIPSPPSVFGDMLSRTGPALGEDTPVYAQAEVLHFCSARIAWQMAKENPLNVAQCPLSMAIFTVPGDPSTVRLAWRSAVGDSPGARAANALLARIARQTADNAGRVSIRD</sequence>
<keyword evidence="1" id="KW-0732">Signal</keyword>